<evidence type="ECO:0000256" key="1">
    <source>
        <dbReference type="ARBA" id="ARBA00000423"/>
    </source>
</evidence>
<dbReference type="InterPro" id="IPR000169">
    <property type="entry name" value="Pept_cys_AS"/>
</dbReference>
<evidence type="ECO:0000313" key="8">
    <source>
        <dbReference type="Proteomes" id="UP000037510"/>
    </source>
</evidence>
<evidence type="ECO:0000313" key="7">
    <source>
        <dbReference type="EMBL" id="KOB71586.1"/>
    </source>
</evidence>
<dbReference type="GO" id="GO:0006508">
    <property type="term" value="P:proteolysis"/>
    <property type="evidence" value="ECO:0007669"/>
    <property type="project" value="UniProtKB-KW"/>
</dbReference>
<organism evidence="7 8">
    <name type="scientific">Operophtera brumata</name>
    <name type="common">Winter moth</name>
    <name type="synonym">Phalaena brumata</name>
    <dbReference type="NCBI Taxonomy" id="104452"/>
    <lineage>
        <taxon>Eukaryota</taxon>
        <taxon>Metazoa</taxon>
        <taxon>Ecdysozoa</taxon>
        <taxon>Arthropoda</taxon>
        <taxon>Hexapoda</taxon>
        <taxon>Insecta</taxon>
        <taxon>Pterygota</taxon>
        <taxon>Neoptera</taxon>
        <taxon>Endopterygota</taxon>
        <taxon>Lepidoptera</taxon>
        <taxon>Glossata</taxon>
        <taxon>Ditrysia</taxon>
        <taxon>Geometroidea</taxon>
        <taxon>Geometridae</taxon>
        <taxon>Larentiinae</taxon>
        <taxon>Operophtera</taxon>
    </lineage>
</organism>
<reference evidence="7 8" key="1">
    <citation type="journal article" date="2015" name="Genome Biol. Evol.">
        <title>The genome of winter moth (Operophtera brumata) provides a genomic perspective on sexual dimorphism and phenology.</title>
        <authorList>
            <person name="Derks M.F."/>
            <person name="Smit S."/>
            <person name="Salis L."/>
            <person name="Schijlen E."/>
            <person name="Bossers A."/>
            <person name="Mateman C."/>
            <person name="Pijl A.S."/>
            <person name="de Ridder D."/>
            <person name="Groenen M.A."/>
            <person name="Visser M.E."/>
            <person name="Megens H.J."/>
        </authorList>
    </citation>
    <scope>NUCLEOTIDE SEQUENCE [LARGE SCALE GENOMIC DNA]</scope>
    <source>
        <strain evidence="7">WM2013NL</strain>
        <tissue evidence="7">Head and thorax</tissue>
    </source>
</reference>
<dbReference type="PANTHER" id="PTHR10363:SF2">
    <property type="entry name" value="BLEOMYCIN HYDROLASE"/>
    <property type="match status" value="1"/>
</dbReference>
<evidence type="ECO:0000256" key="2">
    <source>
        <dbReference type="ARBA" id="ARBA00012465"/>
    </source>
</evidence>
<dbReference type="EMBL" id="JTDY01002361">
    <property type="protein sequence ID" value="KOB71586.1"/>
    <property type="molecule type" value="Genomic_DNA"/>
</dbReference>
<keyword evidence="6" id="KW-0788">Thiol protease</keyword>
<dbReference type="GO" id="GO:0070005">
    <property type="term" value="F:cysteine-type aminopeptidase activity"/>
    <property type="evidence" value="ECO:0007669"/>
    <property type="project" value="InterPro"/>
</dbReference>
<keyword evidence="4" id="KW-0645">Protease</keyword>
<dbReference type="PANTHER" id="PTHR10363">
    <property type="entry name" value="BLEOMYCIN HYDROLASE"/>
    <property type="match status" value="1"/>
</dbReference>
<evidence type="ECO:0000256" key="4">
    <source>
        <dbReference type="ARBA" id="ARBA00022670"/>
    </source>
</evidence>
<dbReference type="GO" id="GO:0043418">
    <property type="term" value="P:homocysteine catabolic process"/>
    <property type="evidence" value="ECO:0007669"/>
    <property type="project" value="TreeGrafter"/>
</dbReference>
<dbReference type="Proteomes" id="UP000037510">
    <property type="component" value="Unassembled WGS sequence"/>
</dbReference>
<keyword evidence="8" id="KW-1185">Reference proteome</keyword>
<dbReference type="Pfam" id="PF03051">
    <property type="entry name" value="Peptidase_C1_2"/>
    <property type="match status" value="2"/>
</dbReference>
<dbReference type="PROSITE" id="PS00139">
    <property type="entry name" value="THIOL_PROTEASE_CYS"/>
    <property type="match status" value="1"/>
</dbReference>
<dbReference type="AlphaFoldDB" id="A0A0L7L8H6"/>
<dbReference type="EC" id="3.4.22.40" evidence="2"/>
<dbReference type="GO" id="GO:0005737">
    <property type="term" value="C:cytoplasm"/>
    <property type="evidence" value="ECO:0007669"/>
    <property type="project" value="TreeGrafter"/>
</dbReference>
<comment type="caution">
    <text evidence="7">The sequence shown here is derived from an EMBL/GenBank/DDBJ whole genome shotgun (WGS) entry which is preliminary data.</text>
</comment>
<dbReference type="STRING" id="104452.A0A0L7L8H6"/>
<evidence type="ECO:0000256" key="3">
    <source>
        <dbReference type="ARBA" id="ARBA00022227"/>
    </source>
</evidence>
<comment type="catalytic activity">
    <reaction evidence="1">
        <text>Inactivates bleomycin B2 (a cytotoxic glycometallopeptide) by hydrolysis of a carboxyamide bond of beta-aminoalanine, but also shows general aminopeptidase activity. The specificity varies somewhat with source, but amino acid arylamides of Met, Leu and Ala are preferred.</text>
        <dbReference type="EC" id="3.4.22.40"/>
    </reaction>
</comment>
<gene>
    <name evidence="7" type="ORF">OBRU01_13395</name>
</gene>
<dbReference type="Gene3D" id="3.90.70.10">
    <property type="entry name" value="Cysteine proteinases"/>
    <property type="match status" value="2"/>
</dbReference>
<feature type="non-terminal residue" evidence="7">
    <location>
        <position position="1"/>
    </location>
</feature>
<proteinExistence type="predicted"/>
<accession>A0A0L7L8H6</accession>
<dbReference type="InterPro" id="IPR038765">
    <property type="entry name" value="Papain-like_cys_pep_sf"/>
</dbReference>
<sequence length="298" mass="33682">NDFYSEPKNELAQNACTRFDPFEVAISRKRADSSLHVETEGKPVTNQENSGRCWLFAALNVMRLPVIQLEEELTHERTHQDQGTPPDKFNFEYYNKEKAYNSFGPLTPQNFYNEHVRPLFNVDDKVCLVSDPRESNPFGKLYTLQCLGNVVGGRQTAYNNQPIETLINSERSQGAEPVRQAVHPAVPRERGGRAPDCVQQPADRDAYQVSILVVVSDPRESNPFGKLYTLQCLGNVTRLPLGVQPGRSNRSLKSTQTDVWRLVHDACHGVHRCWNRYAVVLPAWDPMGTLACPQCAKE</sequence>
<dbReference type="SUPFAM" id="SSF54001">
    <property type="entry name" value="Cysteine proteinases"/>
    <property type="match status" value="1"/>
</dbReference>
<dbReference type="GO" id="GO:0009636">
    <property type="term" value="P:response to toxic substance"/>
    <property type="evidence" value="ECO:0007669"/>
    <property type="project" value="TreeGrafter"/>
</dbReference>
<protein>
    <recommendedName>
        <fullName evidence="3">Bleomycin hydrolase</fullName>
        <ecNumber evidence="2">3.4.22.40</ecNumber>
    </recommendedName>
</protein>
<dbReference type="GO" id="GO:0004197">
    <property type="term" value="F:cysteine-type endopeptidase activity"/>
    <property type="evidence" value="ECO:0007669"/>
    <property type="project" value="UniProtKB-EC"/>
</dbReference>
<evidence type="ECO:0000256" key="5">
    <source>
        <dbReference type="ARBA" id="ARBA00022801"/>
    </source>
</evidence>
<name>A0A0L7L8H6_OPEBR</name>
<dbReference type="InterPro" id="IPR004134">
    <property type="entry name" value="Peptidase_C1B"/>
</dbReference>
<evidence type="ECO:0000256" key="6">
    <source>
        <dbReference type="ARBA" id="ARBA00022807"/>
    </source>
</evidence>
<keyword evidence="5 7" id="KW-0378">Hydrolase</keyword>